<organism evidence="2 3">
    <name type="scientific">Hebeloma cylindrosporum</name>
    <dbReference type="NCBI Taxonomy" id="76867"/>
    <lineage>
        <taxon>Eukaryota</taxon>
        <taxon>Fungi</taxon>
        <taxon>Dikarya</taxon>
        <taxon>Basidiomycota</taxon>
        <taxon>Agaricomycotina</taxon>
        <taxon>Agaricomycetes</taxon>
        <taxon>Agaricomycetidae</taxon>
        <taxon>Agaricales</taxon>
        <taxon>Agaricineae</taxon>
        <taxon>Hymenogastraceae</taxon>
        <taxon>Hebeloma</taxon>
    </lineage>
</organism>
<evidence type="ECO:0000313" key="3">
    <source>
        <dbReference type="Proteomes" id="UP000053424"/>
    </source>
</evidence>
<feature type="compositionally biased region" description="Polar residues" evidence="1">
    <location>
        <begin position="1"/>
        <end position="11"/>
    </location>
</feature>
<reference evidence="3" key="2">
    <citation type="submission" date="2015-01" db="EMBL/GenBank/DDBJ databases">
        <title>Evolutionary Origins and Diversification of the Mycorrhizal Mutualists.</title>
        <authorList>
            <consortium name="DOE Joint Genome Institute"/>
            <consortium name="Mycorrhizal Genomics Consortium"/>
            <person name="Kohler A."/>
            <person name="Kuo A."/>
            <person name="Nagy L.G."/>
            <person name="Floudas D."/>
            <person name="Copeland A."/>
            <person name="Barry K.W."/>
            <person name="Cichocki N."/>
            <person name="Veneault-Fourrey C."/>
            <person name="LaButti K."/>
            <person name="Lindquist E.A."/>
            <person name="Lipzen A."/>
            <person name="Lundell T."/>
            <person name="Morin E."/>
            <person name="Murat C."/>
            <person name="Riley R."/>
            <person name="Ohm R."/>
            <person name="Sun H."/>
            <person name="Tunlid A."/>
            <person name="Henrissat B."/>
            <person name="Grigoriev I.V."/>
            <person name="Hibbett D.S."/>
            <person name="Martin F."/>
        </authorList>
    </citation>
    <scope>NUCLEOTIDE SEQUENCE [LARGE SCALE GENOMIC DNA]</scope>
    <source>
        <strain evidence="3">h7</strain>
    </source>
</reference>
<feature type="region of interest" description="Disordered" evidence="1">
    <location>
        <begin position="1"/>
        <end position="22"/>
    </location>
</feature>
<protein>
    <submittedName>
        <fullName evidence="2">Uncharacterized protein</fullName>
    </submittedName>
</protein>
<accession>A0A0C2YF16</accession>
<keyword evidence="3" id="KW-1185">Reference proteome</keyword>
<proteinExistence type="predicted"/>
<dbReference type="EMBL" id="KN831785">
    <property type="protein sequence ID" value="KIM39592.1"/>
    <property type="molecule type" value="Genomic_DNA"/>
</dbReference>
<dbReference type="AlphaFoldDB" id="A0A0C2YF16"/>
<dbReference type="Proteomes" id="UP000053424">
    <property type="component" value="Unassembled WGS sequence"/>
</dbReference>
<evidence type="ECO:0000313" key="2">
    <source>
        <dbReference type="EMBL" id="KIM39592.1"/>
    </source>
</evidence>
<evidence type="ECO:0000256" key="1">
    <source>
        <dbReference type="SAM" id="MobiDB-lite"/>
    </source>
</evidence>
<name>A0A0C2YF16_HEBCY</name>
<sequence length="51" mass="5849">MVWPQVTTNSYRHGATDKHEIEPNKGKVIYQAVCPRTREMPQELSPEAPQV</sequence>
<reference evidence="2 3" key="1">
    <citation type="submission" date="2014-04" db="EMBL/GenBank/DDBJ databases">
        <authorList>
            <consortium name="DOE Joint Genome Institute"/>
            <person name="Kuo A."/>
            <person name="Gay G."/>
            <person name="Dore J."/>
            <person name="Kohler A."/>
            <person name="Nagy L.G."/>
            <person name="Floudas D."/>
            <person name="Copeland A."/>
            <person name="Barry K.W."/>
            <person name="Cichocki N."/>
            <person name="Veneault-Fourrey C."/>
            <person name="LaButti K."/>
            <person name="Lindquist E.A."/>
            <person name="Lipzen A."/>
            <person name="Lundell T."/>
            <person name="Morin E."/>
            <person name="Murat C."/>
            <person name="Sun H."/>
            <person name="Tunlid A."/>
            <person name="Henrissat B."/>
            <person name="Grigoriev I.V."/>
            <person name="Hibbett D.S."/>
            <person name="Martin F."/>
            <person name="Nordberg H.P."/>
            <person name="Cantor M.N."/>
            <person name="Hua S.X."/>
        </authorList>
    </citation>
    <scope>NUCLEOTIDE SEQUENCE [LARGE SCALE GENOMIC DNA]</scope>
    <source>
        <strain evidence="3">h7</strain>
    </source>
</reference>
<gene>
    <name evidence="2" type="ORF">M413DRAFT_447070</name>
</gene>
<dbReference type="HOGENOM" id="CLU_3106600_0_0_1"/>